<feature type="region of interest" description="Disordered" evidence="1">
    <location>
        <begin position="46"/>
        <end position="73"/>
    </location>
</feature>
<dbReference type="InterPro" id="IPR036875">
    <property type="entry name" value="Znf_CCHC_sf"/>
</dbReference>
<name>A0A420ISN5_9PEZI</name>
<evidence type="ECO:0008006" key="4">
    <source>
        <dbReference type="Google" id="ProtNLM"/>
    </source>
</evidence>
<proteinExistence type="predicted"/>
<comment type="caution">
    <text evidence="2">The sequence shown here is derived from an EMBL/GenBank/DDBJ whole genome shotgun (WGS) entry which is preliminary data.</text>
</comment>
<reference evidence="2 3" key="1">
    <citation type="journal article" date="2018" name="BMC Genomics">
        <title>Comparative genome analyses reveal sequence features reflecting distinct modes of host-adaptation between dicot and monocot powdery mildew.</title>
        <authorList>
            <person name="Wu Y."/>
            <person name="Ma X."/>
            <person name="Pan Z."/>
            <person name="Kale S.D."/>
            <person name="Song Y."/>
            <person name="King H."/>
            <person name="Zhang Q."/>
            <person name="Presley C."/>
            <person name="Deng X."/>
            <person name="Wei C.I."/>
            <person name="Xiao S."/>
        </authorList>
    </citation>
    <scope>NUCLEOTIDE SEQUENCE [LARGE SCALE GENOMIC DNA]</scope>
    <source>
        <strain evidence="2">UMSG1</strain>
    </source>
</reference>
<evidence type="ECO:0000313" key="2">
    <source>
        <dbReference type="EMBL" id="RKF77540.1"/>
    </source>
</evidence>
<protein>
    <recommendedName>
        <fullName evidence="4">CCHC-type domain-containing protein</fullName>
    </recommendedName>
</protein>
<dbReference type="SUPFAM" id="SSF57756">
    <property type="entry name" value="Retrovirus zinc finger-like domains"/>
    <property type="match status" value="1"/>
</dbReference>
<dbReference type="GO" id="GO:0008270">
    <property type="term" value="F:zinc ion binding"/>
    <property type="evidence" value="ECO:0007669"/>
    <property type="project" value="InterPro"/>
</dbReference>
<feature type="compositionally biased region" description="Basic and acidic residues" evidence="1">
    <location>
        <begin position="54"/>
        <end position="73"/>
    </location>
</feature>
<accession>A0A420ISN5</accession>
<evidence type="ECO:0000313" key="3">
    <source>
        <dbReference type="Proteomes" id="UP000285326"/>
    </source>
</evidence>
<dbReference type="Proteomes" id="UP000285326">
    <property type="component" value="Unassembled WGS sequence"/>
</dbReference>
<gene>
    <name evidence="2" type="ORF">GcM1_218023</name>
</gene>
<evidence type="ECO:0000256" key="1">
    <source>
        <dbReference type="SAM" id="MobiDB-lite"/>
    </source>
</evidence>
<organism evidence="2 3">
    <name type="scientific">Golovinomyces cichoracearum</name>
    <dbReference type="NCBI Taxonomy" id="62708"/>
    <lineage>
        <taxon>Eukaryota</taxon>
        <taxon>Fungi</taxon>
        <taxon>Dikarya</taxon>
        <taxon>Ascomycota</taxon>
        <taxon>Pezizomycotina</taxon>
        <taxon>Leotiomycetes</taxon>
        <taxon>Erysiphales</taxon>
        <taxon>Erysiphaceae</taxon>
        <taxon>Golovinomyces</taxon>
    </lineage>
</organism>
<dbReference type="GO" id="GO:0003676">
    <property type="term" value="F:nucleic acid binding"/>
    <property type="evidence" value="ECO:0007669"/>
    <property type="project" value="InterPro"/>
</dbReference>
<dbReference type="AlphaFoldDB" id="A0A420ISN5"/>
<dbReference type="EMBL" id="MCBS01021867">
    <property type="protein sequence ID" value="RKF77540.1"/>
    <property type="molecule type" value="Genomic_DNA"/>
</dbReference>
<sequence length="135" mass="15535">MIAIPIYQNLTITQLYENFLAFLNDRIQREEVVSKEVTRNRVRLIQSTQSNEVVDTKKKADHEDKKKSRSKKDVKYWKCNKKGHYSNKCSNKRASESLKEIKAPEISPPISTSNEYCLAENGGISGSSYVLKLQH</sequence>
<dbReference type="Gene3D" id="4.10.60.10">
    <property type="entry name" value="Zinc finger, CCHC-type"/>
    <property type="match status" value="1"/>
</dbReference>